<dbReference type="Pfam" id="PF01261">
    <property type="entry name" value="AP_endonuc_2"/>
    <property type="match status" value="1"/>
</dbReference>
<evidence type="ECO:0000259" key="1">
    <source>
        <dbReference type="Pfam" id="PF01261"/>
    </source>
</evidence>
<proteinExistence type="predicted"/>
<name>A0A5C5ZLD8_9BACT</name>
<sequence>MTTPQESQDDWPLGVFASVDAGFGVRLDVAKALGVPTMHLHAPHETPPTRQAAEAFRRRVDELGLRVTVVFAGFDGESYADIPTVERTVGLAPETTRSSRLAELKAIIDYTQMLGVAATGLHLGFVPHDPADPQFDALMRATREACDYAAGRSVSIHLETGQEPAGVLLEFLDAVERPNLFVNFDPANMILYGCGKPLEALEQIAPHVRSVHCKDARWSDLPGETWGEETPLGEGDVDFGAFLALLKKIGYRGPLTIEREISQEPERQSEEIAHAAELLTRLKTELFTN</sequence>
<gene>
    <name evidence="2" type="ORF">Mal64_27910</name>
</gene>
<evidence type="ECO:0000313" key="3">
    <source>
        <dbReference type="Proteomes" id="UP000315440"/>
    </source>
</evidence>
<keyword evidence="2" id="KW-0413">Isomerase</keyword>
<evidence type="ECO:0000313" key="2">
    <source>
        <dbReference type="EMBL" id="TWT87253.1"/>
    </source>
</evidence>
<feature type="domain" description="Xylose isomerase-like TIM barrel" evidence="1">
    <location>
        <begin position="27"/>
        <end position="274"/>
    </location>
</feature>
<keyword evidence="3" id="KW-1185">Reference proteome</keyword>
<dbReference type="Proteomes" id="UP000315440">
    <property type="component" value="Unassembled WGS sequence"/>
</dbReference>
<accession>A0A5C5ZLD8</accession>
<dbReference type="InterPro" id="IPR013022">
    <property type="entry name" value="Xyl_isomerase-like_TIM-brl"/>
</dbReference>
<dbReference type="InterPro" id="IPR050312">
    <property type="entry name" value="IolE/XylAMocC-like"/>
</dbReference>
<dbReference type="Gene3D" id="3.20.20.150">
    <property type="entry name" value="Divalent-metal-dependent TIM barrel enzymes"/>
    <property type="match status" value="1"/>
</dbReference>
<dbReference type="InterPro" id="IPR036237">
    <property type="entry name" value="Xyl_isomerase-like_sf"/>
</dbReference>
<dbReference type="SUPFAM" id="SSF51658">
    <property type="entry name" value="Xylose isomerase-like"/>
    <property type="match status" value="1"/>
</dbReference>
<protein>
    <submittedName>
        <fullName evidence="2">Xylose isomerase-like TIM barrel</fullName>
    </submittedName>
</protein>
<organism evidence="2 3">
    <name type="scientific">Pseudobythopirellula maris</name>
    <dbReference type="NCBI Taxonomy" id="2527991"/>
    <lineage>
        <taxon>Bacteria</taxon>
        <taxon>Pseudomonadati</taxon>
        <taxon>Planctomycetota</taxon>
        <taxon>Planctomycetia</taxon>
        <taxon>Pirellulales</taxon>
        <taxon>Lacipirellulaceae</taxon>
        <taxon>Pseudobythopirellula</taxon>
    </lineage>
</organism>
<dbReference type="PANTHER" id="PTHR12110:SF53">
    <property type="entry name" value="BLR5974 PROTEIN"/>
    <property type="match status" value="1"/>
</dbReference>
<dbReference type="GO" id="GO:0016853">
    <property type="term" value="F:isomerase activity"/>
    <property type="evidence" value="ECO:0007669"/>
    <property type="project" value="UniProtKB-KW"/>
</dbReference>
<dbReference type="PANTHER" id="PTHR12110">
    <property type="entry name" value="HYDROXYPYRUVATE ISOMERASE"/>
    <property type="match status" value="1"/>
</dbReference>
<dbReference type="RefSeq" id="WP_146401233.1">
    <property type="nucleotide sequence ID" value="NZ_SJPQ01000003.1"/>
</dbReference>
<dbReference type="OrthoDB" id="3185623at2"/>
<dbReference type="EMBL" id="SJPQ01000003">
    <property type="protein sequence ID" value="TWT87253.1"/>
    <property type="molecule type" value="Genomic_DNA"/>
</dbReference>
<reference evidence="2 3" key="1">
    <citation type="submission" date="2019-02" db="EMBL/GenBank/DDBJ databases">
        <title>Deep-cultivation of Planctomycetes and their phenomic and genomic characterization uncovers novel biology.</title>
        <authorList>
            <person name="Wiegand S."/>
            <person name="Jogler M."/>
            <person name="Boedeker C."/>
            <person name="Pinto D."/>
            <person name="Vollmers J."/>
            <person name="Rivas-Marin E."/>
            <person name="Kohn T."/>
            <person name="Peeters S.H."/>
            <person name="Heuer A."/>
            <person name="Rast P."/>
            <person name="Oberbeckmann S."/>
            <person name="Bunk B."/>
            <person name="Jeske O."/>
            <person name="Meyerdierks A."/>
            <person name="Storesund J.E."/>
            <person name="Kallscheuer N."/>
            <person name="Luecker S."/>
            <person name="Lage O.M."/>
            <person name="Pohl T."/>
            <person name="Merkel B.J."/>
            <person name="Hornburger P."/>
            <person name="Mueller R.-W."/>
            <person name="Bruemmer F."/>
            <person name="Labrenz M."/>
            <person name="Spormann A.M."/>
            <person name="Op Den Camp H."/>
            <person name="Overmann J."/>
            <person name="Amann R."/>
            <person name="Jetten M.S.M."/>
            <person name="Mascher T."/>
            <person name="Medema M.H."/>
            <person name="Devos D.P."/>
            <person name="Kaster A.-K."/>
            <person name="Ovreas L."/>
            <person name="Rohde M."/>
            <person name="Galperin M.Y."/>
            <person name="Jogler C."/>
        </authorList>
    </citation>
    <scope>NUCLEOTIDE SEQUENCE [LARGE SCALE GENOMIC DNA]</scope>
    <source>
        <strain evidence="2 3">Mal64</strain>
    </source>
</reference>
<comment type="caution">
    <text evidence="2">The sequence shown here is derived from an EMBL/GenBank/DDBJ whole genome shotgun (WGS) entry which is preliminary data.</text>
</comment>
<dbReference type="AlphaFoldDB" id="A0A5C5ZLD8"/>